<sequence length="412" mass="44578">MLLNYIWISFFLISFFAALVQFLVFGDVDVFKRIMDGTFESARMGVMDIALPLAGVMTLWLGIMNVGEKAGAIQFFARIIGPFFSRIFPGVPADHPANGHMVMNFSANLLGLDNAATPFGLKAMESLQTLNPNKDEATDAQIMFLVLHTSGLTLIPLSIMAQRAILGAQNPSDIFIPCLIATYVATIVGLIAVAICQRINLLNRVVLGWLGGISAAIISLVWYMSHFMSRTEIEVFSKVSSNLLLFSIIVVFILGAMRKKVNVYEAFIEGAKGGIQTSLTIIPYLVGMLVAIGVLRNAGVLGTVVSGVTWLFSQLGVNTDFTSALPTALMKPFSSSGSRALMVDAMKTYGVDSFVGRLTCIFQGSADTTFYIVALYFGSVGIRKTRYAISVGLIADFAGVIAAIFVAYLFFH</sequence>
<dbReference type="RefSeq" id="WP_186903381.1">
    <property type="nucleotide sequence ID" value="NZ_JACOGD010000003.1"/>
</dbReference>
<gene>
    <name evidence="3" type="ORF">H8K43_07675</name>
</gene>
<dbReference type="PANTHER" id="PTHR35793:SF2">
    <property type="entry name" value="INNER MEMBRANE PROTEIN YJIG"/>
    <property type="match status" value="1"/>
</dbReference>
<keyword evidence="1" id="KW-0812">Transmembrane</keyword>
<keyword evidence="1" id="KW-0472">Membrane</keyword>
<evidence type="ECO:0000313" key="3">
    <source>
        <dbReference type="EMBL" id="MBC3931543.1"/>
    </source>
</evidence>
<feature type="transmembrane region" description="Helical" evidence="1">
    <location>
        <begin position="142"/>
        <end position="162"/>
    </location>
</feature>
<feature type="transmembrane region" description="Helical" evidence="1">
    <location>
        <begin position="201"/>
        <end position="223"/>
    </location>
</feature>
<feature type="domain" description="Nucleoside transporter/FeoB GTPase Gate" evidence="2">
    <location>
        <begin position="51"/>
        <end position="159"/>
    </location>
</feature>
<evidence type="ECO:0000313" key="4">
    <source>
        <dbReference type="Proteomes" id="UP000654304"/>
    </source>
</evidence>
<feature type="transmembrane region" description="Helical" evidence="1">
    <location>
        <begin position="235"/>
        <end position="255"/>
    </location>
</feature>
<name>A0ABR7A479_9BURK</name>
<keyword evidence="4" id="KW-1185">Reference proteome</keyword>
<feature type="transmembrane region" description="Helical" evidence="1">
    <location>
        <begin position="6"/>
        <end position="25"/>
    </location>
</feature>
<proteinExistence type="predicted"/>
<dbReference type="InterPro" id="IPR011642">
    <property type="entry name" value="Gate_dom"/>
</dbReference>
<dbReference type="PANTHER" id="PTHR35793">
    <property type="entry name" value="INNER MEMBRANE PROTEIN YJIG"/>
    <property type="match status" value="1"/>
</dbReference>
<evidence type="ECO:0000259" key="2">
    <source>
        <dbReference type="Pfam" id="PF07670"/>
    </source>
</evidence>
<feature type="transmembrane region" description="Helical" evidence="1">
    <location>
        <begin position="174"/>
        <end position="195"/>
    </location>
</feature>
<comment type="caution">
    <text evidence="3">The sequence shown here is derived from an EMBL/GenBank/DDBJ whole genome shotgun (WGS) entry which is preliminary data.</text>
</comment>
<feature type="domain" description="Nucleoside transporter/FeoB GTPase Gate" evidence="2">
    <location>
        <begin position="279"/>
        <end position="382"/>
    </location>
</feature>
<dbReference type="EMBL" id="JACOGD010000003">
    <property type="protein sequence ID" value="MBC3931543.1"/>
    <property type="molecule type" value="Genomic_DNA"/>
</dbReference>
<reference evidence="3 4" key="1">
    <citation type="submission" date="2020-08" db="EMBL/GenBank/DDBJ databases">
        <title>Novel species isolated from subtropical streams in China.</title>
        <authorList>
            <person name="Lu H."/>
        </authorList>
    </citation>
    <scope>NUCLEOTIDE SEQUENCE [LARGE SCALE GENOMIC DNA]</scope>
    <source>
        <strain evidence="3 4">CY22W</strain>
    </source>
</reference>
<organism evidence="3 4">
    <name type="scientific">Undibacterium curvum</name>
    <dbReference type="NCBI Taxonomy" id="2762294"/>
    <lineage>
        <taxon>Bacteria</taxon>
        <taxon>Pseudomonadati</taxon>
        <taxon>Pseudomonadota</taxon>
        <taxon>Betaproteobacteria</taxon>
        <taxon>Burkholderiales</taxon>
        <taxon>Oxalobacteraceae</taxon>
        <taxon>Undibacterium</taxon>
    </lineage>
</organism>
<dbReference type="Proteomes" id="UP000654304">
    <property type="component" value="Unassembled WGS sequence"/>
</dbReference>
<dbReference type="InterPro" id="IPR011415">
    <property type="entry name" value="SpmA_SpmB"/>
</dbReference>
<keyword evidence="1" id="KW-1133">Transmembrane helix</keyword>
<feature type="transmembrane region" description="Helical" evidence="1">
    <location>
        <begin position="275"/>
        <end position="295"/>
    </location>
</feature>
<protein>
    <recommendedName>
        <fullName evidence="2">Nucleoside transporter/FeoB GTPase Gate domain-containing protein</fullName>
    </recommendedName>
</protein>
<dbReference type="Pfam" id="PF07670">
    <property type="entry name" value="Gate"/>
    <property type="match status" value="2"/>
</dbReference>
<feature type="transmembrane region" description="Helical" evidence="1">
    <location>
        <begin position="387"/>
        <end position="411"/>
    </location>
</feature>
<dbReference type="PIRSF" id="PIRSF036542">
    <property type="entry name" value="SpmA_SpmB"/>
    <property type="match status" value="1"/>
</dbReference>
<evidence type="ECO:0000256" key="1">
    <source>
        <dbReference type="SAM" id="Phobius"/>
    </source>
</evidence>
<accession>A0ABR7A479</accession>
<feature type="transmembrane region" description="Helical" evidence="1">
    <location>
        <begin position="46"/>
        <end position="63"/>
    </location>
</feature>
<dbReference type="InterPro" id="IPR052549">
    <property type="entry name" value="SpmB"/>
</dbReference>